<feature type="compositionally biased region" description="Basic and acidic residues" evidence="6">
    <location>
        <begin position="1"/>
        <end position="17"/>
    </location>
</feature>
<keyword evidence="2" id="KW-0479">Metal-binding</keyword>
<dbReference type="Proteomes" id="UP000615446">
    <property type="component" value="Unassembled WGS sequence"/>
</dbReference>
<feature type="domain" description="HAT C-terminal dimerisation" evidence="7">
    <location>
        <begin position="278"/>
        <end position="354"/>
    </location>
</feature>
<feature type="compositionally biased region" description="Low complexity" evidence="6">
    <location>
        <begin position="240"/>
        <end position="255"/>
    </location>
</feature>
<dbReference type="EMBL" id="BLAL01000011">
    <property type="protein sequence ID" value="GES73928.1"/>
    <property type="molecule type" value="Genomic_DNA"/>
</dbReference>
<evidence type="ECO:0000313" key="9">
    <source>
        <dbReference type="EMBL" id="GES73928.1"/>
    </source>
</evidence>
<keyword evidence="10" id="KW-1185">Reference proteome</keyword>
<dbReference type="SUPFAM" id="SSF53098">
    <property type="entry name" value="Ribonuclease H-like"/>
    <property type="match status" value="1"/>
</dbReference>
<reference evidence="8 10" key="1">
    <citation type="submission" date="2017-11" db="EMBL/GenBank/DDBJ databases">
        <title>The genome of Rhizophagus clarus HR1 reveals common genetic basis of auxotrophy among arbuscular mycorrhizal fungi.</title>
        <authorList>
            <person name="Kobayashi Y."/>
        </authorList>
    </citation>
    <scope>NUCLEOTIDE SEQUENCE [LARGE SCALE GENOMIC DNA]</scope>
    <source>
        <strain evidence="8 10">HR1</strain>
    </source>
</reference>
<evidence type="ECO:0000256" key="5">
    <source>
        <dbReference type="ARBA" id="ARBA00023242"/>
    </source>
</evidence>
<evidence type="ECO:0000256" key="1">
    <source>
        <dbReference type="ARBA" id="ARBA00004123"/>
    </source>
</evidence>
<keyword evidence="3" id="KW-0863">Zinc-finger</keyword>
<dbReference type="GO" id="GO:0005634">
    <property type="term" value="C:nucleus"/>
    <property type="evidence" value="ECO:0007669"/>
    <property type="project" value="UniProtKB-SubCell"/>
</dbReference>
<dbReference type="OrthoDB" id="2337609at2759"/>
<sequence length="373" mass="42711">MTPKQSERLEKIQKDHPSLANNEEGEEPIDASKTSKYLNTIADVSTRWNSSYLAWNRLIKLKGYIKGLLNHLELESDPDSQKDAKRLRNIMITEDEWLLILDLTKVLSHFADATEYLGGSKYCTYSSMNPTIIEIMKWIRPSSSNNNLTNINLDRTVDAFGEVSELEKNRDINTPINTHNILDQVKKNLYDAMIHYFNPASSEALLAALLDPRFKKLQSFTPDQKQVAENELQNKYNEIKSNQPSTASSSPPASSQRKKRSIFDAFTKPLITENEIGDYLALEEIPFEKDPYAWWNEKKEKFPVLSQLSRKILGIRAASTPSERLFSDAGNLLTVKRTRIKPELFSRVMFLKRNSHHFASIHPPAQQVTILDV</sequence>
<reference evidence="9" key="2">
    <citation type="submission" date="2019-10" db="EMBL/GenBank/DDBJ databases">
        <title>Conservation and host-specific expression of non-tandemly repeated heterogenous ribosome RNA gene in arbuscular mycorrhizal fungi.</title>
        <authorList>
            <person name="Maeda T."/>
            <person name="Kobayashi Y."/>
            <person name="Nakagawa T."/>
            <person name="Ezawa T."/>
            <person name="Yamaguchi K."/>
            <person name="Bino T."/>
            <person name="Nishimoto Y."/>
            <person name="Shigenobu S."/>
            <person name="Kawaguchi M."/>
        </authorList>
    </citation>
    <scope>NUCLEOTIDE SEQUENCE</scope>
    <source>
        <strain evidence="9">HR1</strain>
    </source>
</reference>
<dbReference type="PANTHER" id="PTHR46481">
    <property type="entry name" value="ZINC FINGER BED DOMAIN-CONTAINING PROTEIN 4"/>
    <property type="match status" value="1"/>
</dbReference>
<dbReference type="GO" id="GO:0008270">
    <property type="term" value="F:zinc ion binding"/>
    <property type="evidence" value="ECO:0007669"/>
    <property type="project" value="UniProtKB-KW"/>
</dbReference>
<evidence type="ECO:0000256" key="6">
    <source>
        <dbReference type="SAM" id="MobiDB-lite"/>
    </source>
</evidence>
<evidence type="ECO:0000256" key="4">
    <source>
        <dbReference type="ARBA" id="ARBA00022833"/>
    </source>
</evidence>
<evidence type="ECO:0000256" key="3">
    <source>
        <dbReference type="ARBA" id="ARBA00022771"/>
    </source>
</evidence>
<keyword evidence="5" id="KW-0539">Nucleus</keyword>
<organism evidence="8 10">
    <name type="scientific">Rhizophagus clarus</name>
    <dbReference type="NCBI Taxonomy" id="94130"/>
    <lineage>
        <taxon>Eukaryota</taxon>
        <taxon>Fungi</taxon>
        <taxon>Fungi incertae sedis</taxon>
        <taxon>Mucoromycota</taxon>
        <taxon>Glomeromycotina</taxon>
        <taxon>Glomeromycetes</taxon>
        <taxon>Glomerales</taxon>
        <taxon>Glomeraceae</taxon>
        <taxon>Rhizophagus</taxon>
    </lineage>
</organism>
<dbReference type="InterPro" id="IPR012337">
    <property type="entry name" value="RNaseH-like_sf"/>
</dbReference>
<protein>
    <submittedName>
        <fullName evidence="9">Zinc finger BED domain-containing protein 1-like</fullName>
    </submittedName>
</protein>
<comment type="caution">
    <text evidence="8">The sequence shown here is derived from an EMBL/GenBank/DDBJ whole genome shotgun (WGS) entry which is preliminary data.</text>
</comment>
<gene>
    <name evidence="9" type="ORF">RCL2_000143500</name>
    <name evidence="8" type="ORF">RclHR1_11680004</name>
</gene>
<keyword evidence="4" id="KW-0862">Zinc</keyword>
<feature type="region of interest" description="Disordered" evidence="6">
    <location>
        <begin position="1"/>
        <end position="31"/>
    </location>
</feature>
<feature type="region of interest" description="Disordered" evidence="6">
    <location>
        <begin position="237"/>
        <end position="259"/>
    </location>
</feature>
<accession>A0A2Z6QH64</accession>
<comment type="subcellular location">
    <subcellularLocation>
        <location evidence="1">Nucleus</location>
    </subcellularLocation>
</comment>
<evidence type="ECO:0000259" key="7">
    <source>
        <dbReference type="Pfam" id="PF05699"/>
    </source>
</evidence>
<dbReference type="Proteomes" id="UP000247702">
    <property type="component" value="Unassembled WGS sequence"/>
</dbReference>
<proteinExistence type="predicted"/>
<dbReference type="InterPro" id="IPR052035">
    <property type="entry name" value="ZnF_BED_domain_contain"/>
</dbReference>
<evidence type="ECO:0000313" key="10">
    <source>
        <dbReference type="Proteomes" id="UP000247702"/>
    </source>
</evidence>
<dbReference type="STRING" id="94130.A0A2Z6QH64"/>
<name>A0A2Z6QH64_9GLOM</name>
<dbReference type="Pfam" id="PF05699">
    <property type="entry name" value="Dimer_Tnp_hAT"/>
    <property type="match status" value="1"/>
</dbReference>
<dbReference type="AlphaFoldDB" id="A0A2Z6QH64"/>
<evidence type="ECO:0000313" key="8">
    <source>
        <dbReference type="EMBL" id="GBB85099.1"/>
    </source>
</evidence>
<evidence type="ECO:0000256" key="2">
    <source>
        <dbReference type="ARBA" id="ARBA00022723"/>
    </source>
</evidence>
<dbReference type="EMBL" id="BEXD01000189">
    <property type="protein sequence ID" value="GBB85099.1"/>
    <property type="molecule type" value="Genomic_DNA"/>
</dbReference>
<dbReference type="GO" id="GO:0046983">
    <property type="term" value="F:protein dimerization activity"/>
    <property type="evidence" value="ECO:0007669"/>
    <property type="project" value="InterPro"/>
</dbReference>
<dbReference type="PANTHER" id="PTHR46481:SF10">
    <property type="entry name" value="ZINC FINGER BED DOMAIN-CONTAINING PROTEIN 39"/>
    <property type="match status" value="1"/>
</dbReference>
<dbReference type="InterPro" id="IPR008906">
    <property type="entry name" value="HATC_C_dom"/>
</dbReference>